<dbReference type="GO" id="GO:0008270">
    <property type="term" value="F:zinc ion binding"/>
    <property type="evidence" value="ECO:0007669"/>
    <property type="project" value="InterPro"/>
</dbReference>
<comment type="subcellular location">
    <subcellularLocation>
        <location evidence="1">Nucleus</location>
    </subcellularLocation>
</comment>
<evidence type="ECO:0000256" key="4">
    <source>
        <dbReference type="ARBA" id="ARBA00023242"/>
    </source>
</evidence>
<keyword evidence="3" id="KW-0804">Transcription</keyword>
<dbReference type="GO" id="GO:0005634">
    <property type="term" value="C:nucleus"/>
    <property type="evidence" value="ECO:0007669"/>
    <property type="project" value="UniProtKB-SubCell"/>
</dbReference>
<dbReference type="EMBL" id="KV878689">
    <property type="protein sequence ID" value="OJJ68865.1"/>
    <property type="molecule type" value="Genomic_DNA"/>
</dbReference>
<dbReference type="OMA" id="VDQGWAL"/>
<dbReference type="AlphaFoldDB" id="A0A1L9UB16"/>
<dbReference type="CDD" id="cd12148">
    <property type="entry name" value="fungal_TF_MHR"/>
    <property type="match status" value="1"/>
</dbReference>
<proteinExistence type="predicted"/>
<evidence type="ECO:0000313" key="7">
    <source>
        <dbReference type="EMBL" id="OJJ68865.1"/>
    </source>
</evidence>
<dbReference type="Pfam" id="PF04082">
    <property type="entry name" value="Fungal_trans"/>
    <property type="match status" value="1"/>
</dbReference>
<feature type="compositionally biased region" description="Polar residues" evidence="5">
    <location>
        <begin position="14"/>
        <end position="29"/>
    </location>
</feature>
<sequence>MRSPTPLWKPVTAPASSVLSGGAGSPSTPSRRKGIVSSLPQPEQSISEVEQSPPGVHWEAVLERPVPEEDVNDTLSPLSISPRISLQEMIDSLPPKSCCDYLVSHFFKHISALFPILHGPTFQRQYTAFMQHPHDVDLPWLALLFALCSLSISTIDESDPRLACVWSQLPMSVMQPSSTVPITVSVSRRLLRTAITCLLQGDFLIRHTFSTFEALLMVIYSLSHNESVDQGWALLGMALNIGIALRCNVDQKNLGPIETERRRRCWAGLLTLHTYQGMLFRDFDMSYLLGIQAPLPADVNDADITNQGIVQPSSRSEPTQMSVMMAKLRLFRLSTQICRHTAGPSRLDQQALRDFDAAIADEQKQWDAAYMVDGSPNILDSNRYAYWCVLQTYAHHLYLLLHRPFHHSRGPCFLPSSRERCISSSAAMISLHKQLYEAPILRNYFWLLSGVTSLKALHAAVALNSCLQDDTDQQMDSFRGEIESLIGRMKDLSGRSHICLRAYRILRHLQAQAGTGDRPTGSSETPFENLFEDLTDIREWMDADLIDWNLDGQLNVFAP</sequence>
<evidence type="ECO:0000256" key="1">
    <source>
        <dbReference type="ARBA" id="ARBA00004123"/>
    </source>
</evidence>
<dbReference type="PANTHER" id="PTHR31001">
    <property type="entry name" value="UNCHARACTERIZED TRANSCRIPTIONAL REGULATORY PROTEIN"/>
    <property type="match status" value="1"/>
</dbReference>
<dbReference type="GO" id="GO:0003677">
    <property type="term" value="F:DNA binding"/>
    <property type="evidence" value="ECO:0007669"/>
    <property type="project" value="InterPro"/>
</dbReference>
<name>A0A1L9UB16_ASPBC</name>
<feature type="domain" description="Xylanolytic transcriptional activator regulatory" evidence="6">
    <location>
        <begin position="104"/>
        <end position="339"/>
    </location>
</feature>
<keyword evidence="2" id="KW-0805">Transcription regulation</keyword>
<evidence type="ECO:0000256" key="3">
    <source>
        <dbReference type="ARBA" id="ARBA00023163"/>
    </source>
</evidence>
<dbReference type="RefSeq" id="XP_067476114.1">
    <property type="nucleotide sequence ID" value="XM_067628933.1"/>
</dbReference>
<reference evidence="8" key="1">
    <citation type="journal article" date="2017" name="Genome Biol.">
        <title>Comparative genomics reveals high biological diversity and specific adaptations in the industrially and medically important fungal genus Aspergillus.</title>
        <authorList>
            <person name="de Vries R.P."/>
            <person name="Riley R."/>
            <person name="Wiebenga A."/>
            <person name="Aguilar-Osorio G."/>
            <person name="Amillis S."/>
            <person name="Uchima C.A."/>
            <person name="Anderluh G."/>
            <person name="Asadollahi M."/>
            <person name="Askin M."/>
            <person name="Barry K."/>
            <person name="Battaglia E."/>
            <person name="Bayram O."/>
            <person name="Benocci T."/>
            <person name="Braus-Stromeyer S.A."/>
            <person name="Caldana C."/>
            <person name="Canovas D."/>
            <person name="Cerqueira G.C."/>
            <person name="Chen F."/>
            <person name="Chen W."/>
            <person name="Choi C."/>
            <person name="Clum A."/>
            <person name="Dos Santos R.A."/>
            <person name="Damasio A.R."/>
            <person name="Diallinas G."/>
            <person name="Emri T."/>
            <person name="Fekete E."/>
            <person name="Flipphi M."/>
            <person name="Freyberg S."/>
            <person name="Gallo A."/>
            <person name="Gournas C."/>
            <person name="Habgood R."/>
            <person name="Hainaut M."/>
            <person name="Harispe M.L."/>
            <person name="Henrissat B."/>
            <person name="Hilden K.S."/>
            <person name="Hope R."/>
            <person name="Hossain A."/>
            <person name="Karabika E."/>
            <person name="Karaffa L."/>
            <person name="Karanyi Z."/>
            <person name="Krasevec N."/>
            <person name="Kuo A."/>
            <person name="Kusch H."/>
            <person name="LaButti K."/>
            <person name="Lagendijk E.L."/>
            <person name="Lapidus A."/>
            <person name="Levasseur A."/>
            <person name="Lindquist E."/>
            <person name="Lipzen A."/>
            <person name="Logrieco A.F."/>
            <person name="MacCabe A."/>
            <person name="Maekelae M.R."/>
            <person name="Malavazi I."/>
            <person name="Melin P."/>
            <person name="Meyer V."/>
            <person name="Mielnichuk N."/>
            <person name="Miskei M."/>
            <person name="Molnar A.P."/>
            <person name="Mule G."/>
            <person name="Ngan C.Y."/>
            <person name="Orejas M."/>
            <person name="Orosz E."/>
            <person name="Ouedraogo J.P."/>
            <person name="Overkamp K.M."/>
            <person name="Park H.-S."/>
            <person name="Perrone G."/>
            <person name="Piumi F."/>
            <person name="Punt P.J."/>
            <person name="Ram A.F."/>
            <person name="Ramon A."/>
            <person name="Rauscher S."/>
            <person name="Record E."/>
            <person name="Riano-Pachon D.M."/>
            <person name="Robert V."/>
            <person name="Roehrig J."/>
            <person name="Ruller R."/>
            <person name="Salamov A."/>
            <person name="Salih N.S."/>
            <person name="Samson R.A."/>
            <person name="Sandor E."/>
            <person name="Sanguinetti M."/>
            <person name="Schuetze T."/>
            <person name="Sepcic K."/>
            <person name="Shelest E."/>
            <person name="Sherlock G."/>
            <person name="Sophianopoulou V."/>
            <person name="Squina F.M."/>
            <person name="Sun H."/>
            <person name="Susca A."/>
            <person name="Todd R.B."/>
            <person name="Tsang A."/>
            <person name="Unkles S.E."/>
            <person name="van de Wiele N."/>
            <person name="van Rossen-Uffink D."/>
            <person name="Oliveira J.V."/>
            <person name="Vesth T.C."/>
            <person name="Visser J."/>
            <person name="Yu J.-H."/>
            <person name="Zhou M."/>
            <person name="Andersen M.R."/>
            <person name="Archer D.B."/>
            <person name="Baker S.E."/>
            <person name="Benoit I."/>
            <person name="Brakhage A.A."/>
            <person name="Braus G.H."/>
            <person name="Fischer R."/>
            <person name="Frisvad J.C."/>
            <person name="Goldman G.H."/>
            <person name="Houbraken J."/>
            <person name="Oakley B."/>
            <person name="Pocsi I."/>
            <person name="Scazzocchio C."/>
            <person name="Seiboth B."/>
            <person name="vanKuyk P.A."/>
            <person name="Wortman J."/>
            <person name="Dyer P.S."/>
            <person name="Grigoriev I.V."/>
        </authorList>
    </citation>
    <scope>NUCLEOTIDE SEQUENCE [LARGE SCALE GENOMIC DNA]</scope>
    <source>
        <strain evidence="8">CBS 101740 / IMI 381727 / IBT 21946</strain>
    </source>
</reference>
<dbReference type="GeneID" id="93581421"/>
<keyword evidence="4" id="KW-0539">Nucleus</keyword>
<dbReference type="GO" id="GO:0006351">
    <property type="term" value="P:DNA-templated transcription"/>
    <property type="evidence" value="ECO:0007669"/>
    <property type="project" value="InterPro"/>
</dbReference>
<dbReference type="VEuPathDB" id="FungiDB:ASPBRDRAFT_67645"/>
<dbReference type="STRING" id="767769.A0A1L9UB16"/>
<feature type="compositionally biased region" description="Polar residues" evidence="5">
    <location>
        <begin position="38"/>
        <end position="50"/>
    </location>
</feature>
<dbReference type="InterPro" id="IPR050613">
    <property type="entry name" value="Sec_Metabolite_Reg"/>
</dbReference>
<accession>A0A1L9UB16</accession>
<keyword evidence="8" id="KW-1185">Reference proteome</keyword>
<dbReference type="PANTHER" id="PTHR31001:SF40">
    <property type="entry name" value="ZN(II)2CYS6 TRANSCRIPTION FACTOR (EUROFUNG)"/>
    <property type="match status" value="1"/>
</dbReference>
<feature type="region of interest" description="Disordered" evidence="5">
    <location>
        <begin position="1"/>
        <end position="54"/>
    </location>
</feature>
<protein>
    <recommendedName>
        <fullName evidence="6">Xylanolytic transcriptional activator regulatory domain-containing protein</fullName>
    </recommendedName>
</protein>
<gene>
    <name evidence="7" type="ORF">ASPBRDRAFT_67645</name>
</gene>
<dbReference type="Proteomes" id="UP000184499">
    <property type="component" value="Unassembled WGS sequence"/>
</dbReference>
<evidence type="ECO:0000259" key="6">
    <source>
        <dbReference type="Pfam" id="PF04082"/>
    </source>
</evidence>
<dbReference type="InterPro" id="IPR007219">
    <property type="entry name" value="XnlR_reg_dom"/>
</dbReference>
<evidence type="ECO:0000313" key="8">
    <source>
        <dbReference type="Proteomes" id="UP000184499"/>
    </source>
</evidence>
<organism evidence="7 8">
    <name type="scientific">Aspergillus brasiliensis (strain CBS 101740 / IMI 381727 / IBT 21946)</name>
    <dbReference type="NCBI Taxonomy" id="767769"/>
    <lineage>
        <taxon>Eukaryota</taxon>
        <taxon>Fungi</taxon>
        <taxon>Dikarya</taxon>
        <taxon>Ascomycota</taxon>
        <taxon>Pezizomycotina</taxon>
        <taxon>Eurotiomycetes</taxon>
        <taxon>Eurotiomycetidae</taxon>
        <taxon>Eurotiales</taxon>
        <taxon>Aspergillaceae</taxon>
        <taxon>Aspergillus</taxon>
        <taxon>Aspergillus subgen. Circumdati</taxon>
    </lineage>
</organism>
<dbReference type="OrthoDB" id="2406834at2759"/>
<evidence type="ECO:0000256" key="2">
    <source>
        <dbReference type="ARBA" id="ARBA00023015"/>
    </source>
</evidence>
<evidence type="ECO:0000256" key="5">
    <source>
        <dbReference type="SAM" id="MobiDB-lite"/>
    </source>
</evidence>